<evidence type="ECO:0000313" key="1">
    <source>
        <dbReference type="Ensembl" id="ENSSPAP00000028339.1"/>
    </source>
</evidence>
<dbReference type="AlphaFoldDB" id="A0A3B5BDX4"/>
<organism evidence="1">
    <name type="scientific">Stegastes partitus</name>
    <name type="common">bicolor damselfish</name>
    <dbReference type="NCBI Taxonomy" id="144197"/>
    <lineage>
        <taxon>Eukaryota</taxon>
        <taxon>Metazoa</taxon>
        <taxon>Chordata</taxon>
        <taxon>Craniata</taxon>
        <taxon>Vertebrata</taxon>
        <taxon>Euteleostomi</taxon>
        <taxon>Actinopterygii</taxon>
        <taxon>Neopterygii</taxon>
        <taxon>Teleostei</taxon>
        <taxon>Neoteleostei</taxon>
        <taxon>Acanthomorphata</taxon>
        <taxon>Ovalentaria</taxon>
        <taxon>Pomacentridae</taxon>
        <taxon>Stegastes</taxon>
    </lineage>
</organism>
<protein>
    <submittedName>
        <fullName evidence="1">Uncharacterized protein</fullName>
    </submittedName>
</protein>
<proteinExistence type="predicted"/>
<accession>A0A3B5BDX4</accession>
<sequence>HTGRKNSLITICDMEAVATCHQDYLMASSTKTKDRKKTVTTGTEALVNTVTIGQEAERNKLKESLKGIESELHWRTETQLSTQ</sequence>
<dbReference type="Ensembl" id="ENSSPAT00000028799.1">
    <property type="protein sequence ID" value="ENSSPAP00000028339.1"/>
    <property type="gene ID" value="ENSSPAG00000021341.1"/>
</dbReference>
<name>A0A3B5BDX4_9TELE</name>
<reference evidence="1" key="1">
    <citation type="submission" date="2023-09" db="UniProtKB">
        <authorList>
            <consortium name="Ensembl"/>
        </authorList>
    </citation>
    <scope>IDENTIFICATION</scope>
</reference>